<dbReference type="Pfam" id="PF05159">
    <property type="entry name" value="Capsule_synth"/>
    <property type="match status" value="1"/>
</dbReference>
<organism evidence="1 2">
    <name type="scientific">Candidatus Pantoea floridensis</name>
    <dbReference type="NCBI Taxonomy" id="1938870"/>
    <lineage>
        <taxon>Bacteria</taxon>
        <taxon>Pseudomonadati</taxon>
        <taxon>Pseudomonadota</taxon>
        <taxon>Gammaproteobacteria</taxon>
        <taxon>Enterobacterales</taxon>
        <taxon>Erwiniaceae</taxon>
        <taxon>Pantoea</taxon>
    </lineage>
</organism>
<evidence type="ECO:0000313" key="2">
    <source>
        <dbReference type="Proteomes" id="UP000219271"/>
    </source>
</evidence>
<dbReference type="AlphaFoldDB" id="A0A286BVJ6"/>
<keyword evidence="2" id="KW-1185">Reference proteome</keyword>
<evidence type="ECO:0000313" key="1">
    <source>
        <dbReference type="EMBL" id="SOD38179.1"/>
    </source>
</evidence>
<accession>A0A286BVJ6</accession>
<dbReference type="GO" id="GO:0000271">
    <property type="term" value="P:polysaccharide biosynthetic process"/>
    <property type="evidence" value="ECO:0007669"/>
    <property type="project" value="InterPro"/>
</dbReference>
<dbReference type="GO" id="GO:0015774">
    <property type="term" value="P:polysaccharide transport"/>
    <property type="evidence" value="ECO:0007669"/>
    <property type="project" value="InterPro"/>
</dbReference>
<dbReference type="InterPro" id="IPR007833">
    <property type="entry name" value="Capsule_polysaccharide_synth"/>
</dbReference>
<dbReference type="Proteomes" id="UP000219271">
    <property type="component" value="Unassembled WGS sequence"/>
</dbReference>
<dbReference type="OrthoDB" id="9794206at2"/>
<name>A0A286BVJ6_9GAMM</name>
<sequence>MKGNAFKKLMAGKKYLLLQGPMGPFFNDIAEWLESHDREAVNVVFNGADRFYCRQRKYLPYLKSEKQFPTWLRDTHQEYNFDTILCFGDCRPMHLAAKRWAQARGIRFIAFEEGYLRPHFITVEEGGVNAFSSLPRDPEFYRQLPEMHAVQIEPFQPSTQKRIGHAMWYYAVGWFYRHEFKNYRHHKSFSPWYEAQCWVRAYWRKQWYGWRQRNVLSQLQSSLDQRFFLAVLQVYNDSQIRNHSPYEDVRDYINEVIFSFSKGASRDAFLVIKHHPMDRGHRLYAPLINKLCKDYGVAGRVIYVHDLPLPELLNHAKAVITINSTVGISALIHGKPLKVMGNAFYDIQGLTYQGQLNQFWNASFKPDMGLFKKFRTHIIANTQINAVYYGGDKPRREGERSVVFREMNERMDVV</sequence>
<dbReference type="SUPFAM" id="SSF53756">
    <property type="entry name" value="UDP-Glycosyltransferase/glycogen phosphorylase"/>
    <property type="match status" value="1"/>
</dbReference>
<protein>
    <submittedName>
        <fullName evidence="1">Capsular polysaccharide export protein</fullName>
    </submittedName>
</protein>
<gene>
    <name evidence="1" type="ORF">SAMN06273570_2570</name>
</gene>
<dbReference type="RefSeq" id="WP_097096113.1">
    <property type="nucleotide sequence ID" value="NZ_OCMY01000001.1"/>
</dbReference>
<proteinExistence type="predicted"/>
<dbReference type="CDD" id="cd16441">
    <property type="entry name" value="beta_Kdo_transferase_KpsS"/>
    <property type="match status" value="1"/>
</dbReference>
<reference evidence="2" key="1">
    <citation type="submission" date="2017-09" db="EMBL/GenBank/DDBJ databases">
        <authorList>
            <person name="Varghese N."/>
            <person name="Submissions S."/>
        </authorList>
    </citation>
    <scope>NUCLEOTIDE SEQUENCE [LARGE SCALE GENOMIC DNA]</scope>
    <source>
        <strain evidence="2">JKS000234</strain>
    </source>
</reference>
<dbReference type="EMBL" id="OCMY01000001">
    <property type="protein sequence ID" value="SOD38179.1"/>
    <property type="molecule type" value="Genomic_DNA"/>
</dbReference>